<protein>
    <recommendedName>
        <fullName evidence="2">Ig-like domain-containing protein</fullName>
    </recommendedName>
</protein>
<dbReference type="EMBL" id="CAXITT010000049">
    <property type="protein sequence ID" value="CAL1529492.1"/>
    <property type="molecule type" value="Genomic_DNA"/>
</dbReference>
<evidence type="ECO:0000313" key="3">
    <source>
        <dbReference type="EMBL" id="CAL1529492.1"/>
    </source>
</evidence>
<evidence type="ECO:0000256" key="1">
    <source>
        <dbReference type="SAM" id="Phobius"/>
    </source>
</evidence>
<comment type="caution">
    <text evidence="3">The sequence shown here is derived from an EMBL/GenBank/DDBJ whole genome shotgun (WGS) entry which is preliminary data.</text>
</comment>
<dbReference type="PROSITE" id="PS50835">
    <property type="entry name" value="IG_LIKE"/>
    <property type="match status" value="1"/>
</dbReference>
<proteinExistence type="predicted"/>
<evidence type="ECO:0000313" key="4">
    <source>
        <dbReference type="Proteomes" id="UP001497497"/>
    </source>
</evidence>
<feature type="transmembrane region" description="Helical" evidence="1">
    <location>
        <begin position="813"/>
        <end position="837"/>
    </location>
</feature>
<dbReference type="InterPro" id="IPR013783">
    <property type="entry name" value="Ig-like_fold"/>
</dbReference>
<gene>
    <name evidence="3" type="ORF">GSLYS_00003647001</name>
</gene>
<name>A0AAV2H6Z0_LYMST</name>
<keyword evidence="1" id="KW-0812">Transmembrane</keyword>
<dbReference type="InterPro" id="IPR036179">
    <property type="entry name" value="Ig-like_dom_sf"/>
</dbReference>
<keyword evidence="1" id="KW-0472">Membrane</keyword>
<dbReference type="Pfam" id="PF13895">
    <property type="entry name" value="Ig_2"/>
    <property type="match status" value="1"/>
</dbReference>
<sequence>MYVLNNESMIVRLNINTYNLKKHGRILAALQRVFISKMASLPVFIPLFFVFISAVECQNTCLLKYPNAINLKCDVKDQDATNLTWSLFDTESNKTLIINICEATICHPLIPKLADALFLASVTSDDTGRFIKSSTLKADVKYADLTKLSNYRQLQCQYEDKIITVCDSFDVHVNPTKLTVYEIDILNHGDEFDIIVQTDTLFPLPECTLYVDNIAVQVNSSILINQEFDLTFDYVYSNPEDQFDYVFPYYGLCVFELNVTELGHGFHQLQIKASAKTSDKDRDDVTTDLMSINFDWPKESVPVCNYPEVVKNNVILTCRSGVLISSVGWEFEIRTNGTSLRVLYSKKITVKYADLLGVPKLVTESQTTWNTNDLGPGYHEFRVSLVTNDTMGNVSKLPSPYTTPLTLSNVIVPGCIYQEVSEKAVIISCRENLTSEAVNCTYQIITNGTMRQVKGETNFYQHATHLNAISECNLTVNPRDLALGYHQFRISLLTNDTNGNLTEKHFDTTSPLHFYLPVVNSRLDIDVDGSDGFGNCTCHLKSVGNPPGSVHWTWVMSNGSLYNGAPGNNVIMYSSKNLVENKNFSCQPLSVLMDNLPMLYANLVVNQKQKLLNFTANGEEQKLVVDIGSYVTLECLASGYPTPDVQFHQVGKDGSITTKSRFYTFEISSCLDGGRYVCSIKQRSAYQTLESTIEIIVTCPLLIRNAVEYPRQFDTGGKHNLDIMIPVYGYPEPSHYTLLRQSSNQIVVVTSGYSASYRLDDNPYGTIVLSFADVQDDYFTNYTLVFGNGMGSDQEYRFYLTNADEPEGSDDNVGAIVGGVCGGVAAVVLIIFIIYFVNRSRKHKNMQSMDSNKYIFTNDRNSAKQ</sequence>
<dbReference type="SUPFAM" id="SSF48726">
    <property type="entry name" value="Immunoglobulin"/>
    <property type="match status" value="1"/>
</dbReference>
<keyword evidence="4" id="KW-1185">Reference proteome</keyword>
<dbReference type="Proteomes" id="UP001497497">
    <property type="component" value="Unassembled WGS sequence"/>
</dbReference>
<feature type="transmembrane region" description="Helical" evidence="1">
    <location>
        <begin position="34"/>
        <end position="55"/>
    </location>
</feature>
<dbReference type="CDD" id="cd12087">
    <property type="entry name" value="TM_EGFR-like"/>
    <property type="match status" value="1"/>
</dbReference>
<organism evidence="3 4">
    <name type="scientific">Lymnaea stagnalis</name>
    <name type="common">Great pond snail</name>
    <name type="synonym">Helix stagnalis</name>
    <dbReference type="NCBI Taxonomy" id="6523"/>
    <lineage>
        <taxon>Eukaryota</taxon>
        <taxon>Metazoa</taxon>
        <taxon>Spiralia</taxon>
        <taxon>Lophotrochozoa</taxon>
        <taxon>Mollusca</taxon>
        <taxon>Gastropoda</taxon>
        <taxon>Heterobranchia</taxon>
        <taxon>Euthyneura</taxon>
        <taxon>Panpulmonata</taxon>
        <taxon>Hygrophila</taxon>
        <taxon>Lymnaeoidea</taxon>
        <taxon>Lymnaeidae</taxon>
        <taxon>Lymnaea</taxon>
    </lineage>
</organism>
<reference evidence="3 4" key="1">
    <citation type="submission" date="2024-04" db="EMBL/GenBank/DDBJ databases">
        <authorList>
            <consortium name="Genoscope - CEA"/>
            <person name="William W."/>
        </authorList>
    </citation>
    <scope>NUCLEOTIDE SEQUENCE [LARGE SCALE GENOMIC DNA]</scope>
</reference>
<evidence type="ECO:0000259" key="2">
    <source>
        <dbReference type="PROSITE" id="PS50835"/>
    </source>
</evidence>
<accession>A0AAV2H6Z0</accession>
<keyword evidence="1" id="KW-1133">Transmembrane helix</keyword>
<dbReference type="Gene3D" id="2.60.40.10">
    <property type="entry name" value="Immunoglobulins"/>
    <property type="match status" value="1"/>
</dbReference>
<dbReference type="InterPro" id="IPR007110">
    <property type="entry name" value="Ig-like_dom"/>
</dbReference>
<dbReference type="AlphaFoldDB" id="A0AAV2H6Z0"/>
<feature type="domain" description="Ig-like" evidence="2">
    <location>
        <begin position="597"/>
        <end position="694"/>
    </location>
</feature>